<name>A0AA39LGJ2_9BILA</name>
<dbReference type="GO" id="GO:0004515">
    <property type="term" value="F:nicotinate-nucleotide adenylyltransferase activity"/>
    <property type="evidence" value="ECO:0007669"/>
    <property type="project" value="TreeGrafter"/>
</dbReference>
<dbReference type="InterPro" id="IPR051182">
    <property type="entry name" value="Euk_NMN_adenylyltrnsfrase"/>
</dbReference>
<evidence type="ECO:0000313" key="6">
    <source>
        <dbReference type="Proteomes" id="UP001175271"/>
    </source>
</evidence>
<dbReference type="AlphaFoldDB" id="A0AA39LGJ2"/>
<protein>
    <recommendedName>
        <fullName evidence="7">Nicotinamide-nucleotide adenylyltransferase</fullName>
    </recommendedName>
</protein>
<feature type="compositionally biased region" description="Polar residues" evidence="1">
    <location>
        <begin position="384"/>
        <end position="395"/>
    </location>
</feature>
<feature type="transmembrane region" description="Helical" evidence="2">
    <location>
        <begin position="751"/>
        <end position="771"/>
    </location>
</feature>
<accession>A0AA39LGJ2</accession>
<dbReference type="SUPFAM" id="SSF52374">
    <property type="entry name" value="Nucleotidylyl transferase"/>
    <property type="match status" value="1"/>
</dbReference>
<dbReference type="EMBL" id="JAUCMV010000005">
    <property type="protein sequence ID" value="KAK0396901.1"/>
    <property type="molecule type" value="Genomic_DNA"/>
</dbReference>
<evidence type="ECO:0008006" key="7">
    <source>
        <dbReference type="Google" id="ProtNLM"/>
    </source>
</evidence>
<comment type="caution">
    <text evidence="5">The sequence shown here is derived from an EMBL/GenBank/DDBJ whole genome shotgun (WGS) entry which is preliminary data.</text>
</comment>
<dbReference type="InterPro" id="IPR038050">
    <property type="entry name" value="Neuro_actylchol_rec"/>
</dbReference>
<dbReference type="InterPro" id="IPR004821">
    <property type="entry name" value="Cyt_trans-like"/>
</dbReference>
<dbReference type="Pfam" id="PF01467">
    <property type="entry name" value="CTP_transf_like"/>
    <property type="match status" value="1"/>
</dbReference>
<dbReference type="InterPro" id="IPR006202">
    <property type="entry name" value="Neur_chan_lig-bd"/>
</dbReference>
<feature type="transmembrane region" description="Helical" evidence="2">
    <location>
        <begin position="687"/>
        <end position="705"/>
    </location>
</feature>
<dbReference type="GO" id="GO:0000309">
    <property type="term" value="F:nicotinamide-nucleotide adenylyltransferase activity"/>
    <property type="evidence" value="ECO:0007669"/>
    <property type="project" value="TreeGrafter"/>
</dbReference>
<organism evidence="5 6">
    <name type="scientific">Steinernema hermaphroditum</name>
    <dbReference type="NCBI Taxonomy" id="289476"/>
    <lineage>
        <taxon>Eukaryota</taxon>
        <taxon>Metazoa</taxon>
        <taxon>Ecdysozoa</taxon>
        <taxon>Nematoda</taxon>
        <taxon>Chromadorea</taxon>
        <taxon>Rhabditida</taxon>
        <taxon>Tylenchina</taxon>
        <taxon>Panagrolaimomorpha</taxon>
        <taxon>Strongyloidoidea</taxon>
        <taxon>Steinernematidae</taxon>
        <taxon>Steinernema</taxon>
    </lineage>
</organism>
<keyword evidence="2" id="KW-1133">Transmembrane helix</keyword>
<dbReference type="Proteomes" id="UP001175271">
    <property type="component" value="Unassembled WGS sequence"/>
</dbReference>
<dbReference type="Pfam" id="PF02931">
    <property type="entry name" value="Neur_chan_LBD"/>
    <property type="match status" value="1"/>
</dbReference>
<feature type="region of interest" description="Disordered" evidence="1">
    <location>
        <begin position="365"/>
        <end position="398"/>
    </location>
</feature>
<feature type="domain" description="Cytidyltransferase-like" evidence="3">
    <location>
        <begin position="31"/>
        <end position="188"/>
    </location>
</feature>
<gene>
    <name evidence="5" type="ORF">QR680_001904</name>
</gene>
<evidence type="ECO:0000259" key="3">
    <source>
        <dbReference type="Pfam" id="PF01467"/>
    </source>
</evidence>
<dbReference type="PANTHER" id="PTHR12039:SF0">
    <property type="entry name" value="NICOTINAMIDE-NUCLEOTIDE ADENYLYLTRANSFERASE"/>
    <property type="match status" value="1"/>
</dbReference>
<dbReference type="InterPro" id="IPR014729">
    <property type="entry name" value="Rossmann-like_a/b/a_fold"/>
</dbReference>
<keyword evidence="6" id="KW-1185">Reference proteome</keyword>
<keyword evidence="2" id="KW-0472">Membrane</keyword>
<dbReference type="GO" id="GO:0009435">
    <property type="term" value="P:NAD+ biosynthetic process"/>
    <property type="evidence" value="ECO:0007669"/>
    <property type="project" value="TreeGrafter"/>
</dbReference>
<feature type="transmembrane region" description="Helical" evidence="2">
    <location>
        <begin position="712"/>
        <end position="731"/>
    </location>
</feature>
<feature type="domain" description="Neurotransmitter-gated ion-channel ligand-binding" evidence="4">
    <location>
        <begin position="498"/>
        <end position="662"/>
    </location>
</feature>
<feature type="transmembrane region" description="Helical" evidence="2">
    <location>
        <begin position="827"/>
        <end position="845"/>
    </location>
</feature>
<keyword evidence="2" id="KW-0812">Transmembrane</keyword>
<feature type="compositionally biased region" description="Basic and acidic residues" evidence="1">
    <location>
        <begin position="365"/>
        <end position="376"/>
    </location>
</feature>
<dbReference type="InterPro" id="IPR036734">
    <property type="entry name" value="Neur_chan_lig-bd_sf"/>
</dbReference>
<sequence>MHENHEYHSATTQKSVISGEDTLKIVLVSSGAFNPPTLMHFRMFERAKDFFERTLGLEVLEGIVSPCSDYNATPDLVASNHRLKMLQLITSRIDWISVDGWESEQSKHCPVLEVLRNVQSKMRKKHGAGNIRVMLLCGGDVMESFAKISPDVDAWRTNDLTEVVRNHGIVVISRMNTNPLRVVYMIDLLREFQKNIYVIEDETFASAMCSTKLRTAIRRSESIRFCTDDQVISYISKFGLYLPEKSLESTAETKLALPLSSGPGASPHDSVKERHTDVQRNLPSRLEKKISNEPVWCGQASTSHLPLSSRESECTQTTITLESPIYDNVSFEEIVKASNSWKEYIKSVAAQTSSSVLEQIKLLEEQHSPHNEESQRPRPKLSQDRGTQYEIPSSLSRREQAVDAKKLIRFDIRNDKSERARKPEDGREKTVLSPTSIVHSLTSTASRCASPRQFGRMRRLLNFVFLYIALISFSRGCDDVSELVEKVHGLLKKGMESPEDVVIGLKIKRLSFSEDYSFLKLNAFITYSWEDTKFAYKDDNFCDHYLTIDPSIARVDLPKLVFEDTKEIQFYNETIQQVLFENGTFSLNERLEVTLPCEENNLFYPFGVTHCSLITRKAKSPSSENTQIYWMDDVAKQSNFGDQHIQTDGMLKLRHVDFKETTEELQDESEDGILTLIMDFTQNNNKLFFTFFLPSILIVTISWLSMLLGPMAITRSLMILGSFVVLFLHYSSHEVFRIRVNYITPLDVWKVATFLFVIAAFMELVIVSCMASTGRSRRLTRCCRHRKVHHKGMYTVEPLYEELNDLRTRATRPTCSCCRYSALCMDVAWLAGYAVSFALFVLVFFTRYKQIVRYLNNVDISQVVDITDI</sequence>
<proteinExistence type="predicted"/>
<dbReference type="PANTHER" id="PTHR12039">
    <property type="entry name" value="NICOTINAMIDE MONONUCLEOTIDE ADENYLYLTRANSFERASE"/>
    <property type="match status" value="1"/>
</dbReference>
<feature type="region of interest" description="Disordered" evidence="1">
    <location>
        <begin position="258"/>
        <end position="277"/>
    </location>
</feature>
<dbReference type="Gene3D" id="1.20.58.390">
    <property type="entry name" value="Neurotransmitter-gated ion-channel transmembrane domain"/>
    <property type="match status" value="1"/>
</dbReference>
<dbReference type="Gene3D" id="2.70.170.10">
    <property type="entry name" value="Neurotransmitter-gated ion-channel ligand-binding domain"/>
    <property type="match status" value="1"/>
</dbReference>
<evidence type="ECO:0000259" key="4">
    <source>
        <dbReference type="Pfam" id="PF02931"/>
    </source>
</evidence>
<evidence type="ECO:0000256" key="2">
    <source>
        <dbReference type="SAM" id="Phobius"/>
    </source>
</evidence>
<evidence type="ECO:0000256" key="1">
    <source>
        <dbReference type="SAM" id="MobiDB-lite"/>
    </source>
</evidence>
<evidence type="ECO:0000313" key="5">
    <source>
        <dbReference type="EMBL" id="KAK0396901.1"/>
    </source>
</evidence>
<dbReference type="SUPFAM" id="SSF63712">
    <property type="entry name" value="Nicotinic receptor ligand binding domain-like"/>
    <property type="match status" value="1"/>
</dbReference>
<dbReference type="GO" id="GO:0016020">
    <property type="term" value="C:membrane"/>
    <property type="evidence" value="ECO:0007669"/>
    <property type="project" value="InterPro"/>
</dbReference>
<dbReference type="Gene3D" id="3.40.50.620">
    <property type="entry name" value="HUPs"/>
    <property type="match status" value="1"/>
</dbReference>
<reference evidence="5" key="1">
    <citation type="submission" date="2023-06" db="EMBL/GenBank/DDBJ databases">
        <title>Genomic analysis of the entomopathogenic nematode Steinernema hermaphroditum.</title>
        <authorList>
            <person name="Schwarz E.M."/>
            <person name="Heppert J.K."/>
            <person name="Baniya A."/>
            <person name="Schwartz H.T."/>
            <person name="Tan C.-H."/>
            <person name="Antoshechkin I."/>
            <person name="Sternberg P.W."/>
            <person name="Goodrich-Blair H."/>
            <person name="Dillman A.R."/>
        </authorList>
    </citation>
    <scope>NUCLEOTIDE SEQUENCE</scope>
    <source>
        <strain evidence="5">PS9179</strain>
        <tissue evidence="5">Whole animal</tissue>
    </source>
</reference>
<dbReference type="GO" id="GO:0005230">
    <property type="term" value="F:extracellular ligand-gated monoatomic ion channel activity"/>
    <property type="evidence" value="ECO:0007669"/>
    <property type="project" value="InterPro"/>
</dbReference>